<evidence type="ECO:0000256" key="1">
    <source>
        <dbReference type="ARBA" id="ARBA00004141"/>
    </source>
</evidence>
<keyword evidence="5 8" id="KW-1133">Transmembrane helix</keyword>
<dbReference type="PROSITE" id="PS50893">
    <property type="entry name" value="ABC_TRANSPORTER_2"/>
    <property type="match status" value="2"/>
</dbReference>
<name>A0A8C5AUG3_GADMO</name>
<keyword evidence="6 8" id="KW-0472">Membrane</keyword>
<dbReference type="InterPro" id="IPR026082">
    <property type="entry name" value="ABCA"/>
</dbReference>
<protein>
    <submittedName>
        <fullName evidence="10">ATP-binding cassette, sub-family A (ABC1), member 4b</fullName>
    </submittedName>
</protein>
<dbReference type="InterPro" id="IPR003593">
    <property type="entry name" value="AAA+_ATPase"/>
</dbReference>
<evidence type="ECO:0000313" key="10">
    <source>
        <dbReference type="Ensembl" id="ENSGMOP00000036903.1"/>
    </source>
</evidence>
<dbReference type="Pfam" id="PF12698">
    <property type="entry name" value="ABC2_membrane_3"/>
    <property type="match status" value="2"/>
</dbReference>
<dbReference type="InterPro" id="IPR013525">
    <property type="entry name" value="ABC2_TM"/>
</dbReference>
<feature type="transmembrane region" description="Helical" evidence="8">
    <location>
        <begin position="1543"/>
        <end position="1568"/>
    </location>
</feature>
<dbReference type="Pfam" id="PF23321">
    <property type="entry name" value="R1_ABCA1"/>
    <property type="match status" value="1"/>
</dbReference>
<feature type="domain" description="ABC transporter" evidence="9">
    <location>
        <begin position="757"/>
        <end position="988"/>
    </location>
</feature>
<evidence type="ECO:0000259" key="9">
    <source>
        <dbReference type="PROSITE" id="PS50893"/>
    </source>
</evidence>
<evidence type="ECO:0000313" key="11">
    <source>
        <dbReference type="Proteomes" id="UP000694546"/>
    </source>
</evidence>
<dbReference type="SMART" id="SM00382">
    <property type="entry name" value="AAA"/>
    <property type="match status" value="2"/>
</dbReference>
<dbReference type="GO" id="GO:0016020">
    <property type="term" value="C:membrane"/>
    <property type="evidence" value="ECO:0007669"/>
    <property type="project" value="UniProtKB-SubCell"/>
</dbReference>
<feature type="transmembrane region" description="Helical" evidence="8">
    <location>
        <begin position="580"/>
        <end position="603"/>
    </location>
</feature>
<feature type="transmembrane region" description="Helical" evidence="8">
    <location>
        <begin position="1169"/>
        <end position="1190"/>
    </location>
</feature>
<organism evidence="10 11">
    <name type="scientific">Gadus morhua</name>
    <name type="common">Atlantic cod</name>
    <dbReference type="NCBI Taxonomy" id="8049"/>
    <lineage>
        <taxon>Eukaryota</taxon>
        <taxon>Metazoa</taxon>
        <taxon>Chordata</taxon>
        <taxon>Craniata</taxon>
        <taxon>Vertebrata</taxon>
        <taxon>Euteleostomi</taxon>
        <taxon>Actinopterygii</taxon>
        <taxon>Neopterygii</taxon>
        <taxon>Teleostei</taxon>
        <taxon>Neoteleostei</taxon>
        <taxon>Acanthomorphata</taxon>
        <taxon>Zeiogadaria</taxon>
        <taxon>Gadariae</taxon>
        <taxon>Gadiformes</taxon>
        <taxon>Gadoidei</taxon>
        <taxon>Gadidae</taxon>
        <taxon>Gadus</taxon>
    </lineage>
</organism>
<dbReference type="GeneTree" id="ENSGT00940000155624"/>
<dbReference type="GO" id="GO:0016887">
    <property type="term" value="F:ATP hydrolysis activity"/>
    <property type="evidence" value="ECO:0007669"/>
    <property type="project" value="InterPro"/>
</dbReference>
<keyword evidence="3" id="KW-0547">Nucleotide-binding</keyword>
<dbReference type="PROSITE" id="PS00211">
    <property type="entry name" value="ABC_TRANSPORTER_1"/>
    <property type="match status" value="1"/>
</dbReference>
<gene>
    <name evidence="10" type="primary">LOC115548542</name>
</gene>
<keyword evidence="4" id="KW-0067">ATP-binding</keyword>
<feature type="transmembrane region" description="Helical" evidence="8">
    <location>
        <begin position="548"/>
        <end position="568"/>
    </location>
</feature>
<evidence type="ECO:0000256" key="8">
    <source>
        <dbReference type="SAM" id="Phobius"/>
    </source>
</evidence>
<feature type="region of interest" description="Disordered" evidence="7">
    <location>
        <begin position="1118"/>
        <end position="1138"/>
    </location>
</feature>
<feature type="compositionally biased region" description="Polar residues" evidence="7">
    <location>
        <begin position="1118"/>
        <end position="1132"/>
    </location>
</feature>
<evidence type="ECO:0000256" key="3">
    <source>
        <dbReference type="ARBA" id="ARBA00022741"/>
    </source>
</evidence>
<feature type="transmembrane region" description="Helical" evidence="8">
    <location>
        <begin position="1513"/>
        <end position="1531"/>
    </location>
</feature>
<evidence type="ECO:0000256" key="2">
    <source>
        <dbReference type="ARBA" id="ARBA00022692"/>
    </source>
</evidence>
<feature type="transmembrane region" description="Helical" evidence="8">
    <location>
        <begin position="1432"/>
        <end position="1454"/>
    </location>
</feature>
<accession>A0A8C5AUG3</accession>
<reference evidence="10" key="2">
    <citation type="submission" date="2025-09" db="UniProtKB">
        <authorList>
            <consortium name="Ensembl"/>
        </authorList>
    </citation>
    <scope>IDENTIFICATION</scope>
</reference>
<sequence>MLFIGLVWLRKANPLYRQHECHFPNKAMPSTGILPWIQGIFCNVNNPCFRYPTRGESPGIVSNYNNCMWSMIVLSIHLGRGLRLDDILKDDENFTAFLLRDASLSDSVVHELINAEIRLENVGLFDFRTPPPPPPPPPLPSSPLQLMERSSSQDLLKALQPLVRSGGPASFSELTSLLSSLVCGYPEGGGSRVLSFNWYEDNNYKVFLGVNGNDDTLPSTTAPFCNDLMQTLESNPITKIVWNSVKPLVMGKVLYTPDSPATRKILKSANGTFEELERLQILAKAWEELGPQIWTFLHSSVQMNMIRVRNPTVMDFLDRRLEDTAFSTKDILNFLYSGPAYKREEGMEDFDWRNVFNLVDPLIRTFNQYSECINLDKFVPLTDESQVIHQALFLLEKNKFWAGVVFMDMYPWTSSVPPHVKYKIRMDIDAVERTNKIKDRYWDPGPRADPMEDQRYIWGGFSYLQDMIEHGILRLHTGNDWPLGVYIQQMPYPCYVDDLFMITLNRCFPIFMVLAWIYSVSMTVKSIVLEKELRLRETLKAMGVANGVIWYTWFIDSFIMMTASTALLTGGKVLNYSDPLLVFLFLLTFTLATIMQCFLLSVFFNKANLAAACSGIIYFTLYLPHLLCSAWQDRITRPMKLAASLLSPVAFGFGTEYLSRYEEQGLGLQWDNIQSSPLEGDSYSFMTSVGMMLLDAVLYGVLAWYLDNVFPGQYGIGRPFYFLFQPSYWNIVSHCIPGNAAGQLFFEPEPVGLVRGVQIQDLVKVYKGCSRPAVDGLTIAFYEGQITSFLGHNGAGKTTTMSILTGLYPPTSGTAFINGRDIRTEMDEIRTSLGMCPQHNILYNHLTVEEHILFYSMLKGRSQDEAQAEVESMLEDLELPHKRDDEAQDLSGGMQRKLSVAMAFVGGSKIVILDEPTSGVDPYSRRSIWELLLKYRNGRTVILSTHHMDEADLLSDRVAILSQGRLHCCGSPLFLKNYFGVGFYLTLVRRMRDLRRKEVSSLGRRFPRSWRDIDSITSLIHHHVPEAKLIESIGQELTYLLPSKGFKHRAYASLFRELEETLGDMGLSSFGISDTSLEEIFIKVTSDGEAAIECILTPLCFTFNLLLRLEPFDAHSNGEAQDNGGSCGPSDSNEGRGSRQVKGCRLVLKQFHALLVKRFHHAVRCKKDFLAQVVLPASFVLIALVFTTIVPPFGEYPGLTLSPWLYGEQFTFFSNERPFDPKMKRFTESMLASPGLGTRCLEGEPLSMPCGDTSVWAYPAVSPLVSNILLSPEWHEGNPSPTCQCSEGKRLTMMPTCPLGAGGTPPRQRREATGDVLLDLTGHNISDYLVKTYPGLIRTSLKSKYWREENNTLSYTMNTHHPCSRPHKVWYNNKGWHAMASFMNVANNAILRAFLPSSANPVEYGITAVNHPLNLTKEQLSEVTVLTTSVDAVVAICVIFAMSFIPASFVLYLIQERATKAKHLQFVSGVSPLVYWVANFFWDMVNYSLSTAMVVGIFMAFDKKCYTSPTNLPALITLLLLYGWSVTPMMYPMSYVFSVPSTAYVSLACINLFIGINSSAITFILELFENNRSLLTFNEWLKKVLLLFPHFCLGRGLIDMAMNQAVTDVYARFGEEYTMDPFRWDFVGKNVTFMAVEGFVFFLLNLLIQYRFFLDHWLSDRQRPPIQDEDEDVAEERKRIYEGGSRGDILYIKDLCKVDHAVISHLLFQCFGLLGVNGAGKTTTFKMLTGDSDVSAGEATVLGYSILSDILDVHQNMGYCPQFDAIDELLTGREHLYLYARLRGVPESEIPRVAAWGIQKLGLTEYAGRCAGTYSGGNKRKLSTAIAMIGCPALVLLDEPTTGMDPHSRRFLWNAIMSVIQDGRAVVLTSHSMEECEALCTRLAIMVNGTFKCLGTIQHLKYKFGDGYVVTMKVRSSGPGAPPDLGPAESFMESSFAGCVQREKHYNTLQYEIASSSLARIFQLVAANKERLSIEDYSVTQTTLDQVPDHVVSLRQGFSSQPSWGMETWCRRQSVY</sequence>
<evidence type="ECO:0000256" key="4">
    <source>
        <dbReference type="ARBA" id="ARBA00022840"/>
    </source>
</evidence>
<dbReference type="CDD" id="cd03263">
    <property type="entry name" value="ABC_subfamily_A"/>
    <property type="match status" value="2"/>
</dbReference>
<dbReference type="PANTHER" id="PTHR19229">
    <property type="entry name" value="ATP-BINDING CASSETTE TRANSPORTER SUBFAMILY A ABCA"/>
    <property type="match status" value="1"/>
</dbReference>
<keyword evidence="2 8" id="KW-0812">Transmembrane</keyword>
<dbReference type="Proteomes" id="UP000694546">
    <property type="component" value="Chromosome 8"/>
</dbReference>
<feature type="transmembrane region" description="Helical" evidence="8">
    <location>
        <begin position="1631"/>
        <end position="1653"/>
    </location>
</feature>
<keyword evidence="11" id="KW-1185">Reference proteome</keyword>
<dbReference type="PANTHER" id="PTHR19229:SF190">
    <property type="entry name" value="RETINAL-SPECIFIC PHOSPHOLIPID-TRANSPORTING ATPASE ABCA4"/>
    <property type="match status" value="1"/>
</dbReference>
<feature type="transmembrane region" description="Helical" evidence="8">
    <location>
        <begin position="1484"/>
        <end position="1501"/>
    </location>
</feature>
<dbReference type="InterPro" id="IPR017871">
    <property type="entry name" value="ABC_transporter-like_CS"/>
</dbReference>
<dbReference type="InterPro" id="IPR056264">
    <property type="entry name" value="R2_ABCA1-4-like"/>
</dbReference>
<dbReference type="Ensembl" id="ENSGMOT00000066192.1">
    <property type="protein sequence ID" value="ENSGMOP00000036903.1"/>
    <property type="gene ID" value="ENSGMOG00000012417.2"/>
</dbReference>
<feature type="transmembrane region" description="Helical" evidence="8">
    <location>
        <begin position="609"/>
        <end position="631"/>
    </location>
</feature>
<dbReference type="GO" id="GO:0005524">
    <property type="term" value="F:ATP binding"/>
    <property type="evidence" value="ECO:0007669"/>
    <property type="project" value="UniProtKB-KW"/>
</dbReference>
<dbReference type="InterPro" id="IPR003439">
    <property type="entry name" value="ABC_transporter-like_ATP-bd"/>
</dbReference>
<dbReference type="SUPFAM" id="SSF52540">
    <property type="entry name" value="P-loop containing nucleoside triphosphate hydrolases"/>
    <property type="match status" value="2"/>
</dbReference>
<reference evidence="10" key="1">
    <citation type="submission" date="2025-08" db="UniProtKB">
        <authorList>
            <consortium name="Ensembl"/>
        </authorList>
    </citation>
    <scope>IDENTIFICATION</scope>
</reference>
<feature type="domain" description="ABC transporter" evidence="9">
    <location>
        <begin position="1668"/>
        <end position="1913"/>
    </location>
</feature>
<dbReference type="Gene3D" id="3.40.50.300">
    <property type="entry name" value="P-loop containing nucleotide triphosphate hydrolases"/>
    <property type="match status" value="2"/>
</dbReference>
<feature type="transmembrane region" description="Helical" evidence="8">
    <location>
        <begin position="508"/>
        <end position="528"/>
    </location>
</feature>
<feature type="transmembrane region" description="Helical" evidence="8">
    <location>
        <begin position="683"/>
        <end position="706"/>
    </location>
</feature>
<evidence type="ECO:0000256" key="6">
    <source>
        <dbReference type="ARBA" id="ARBA00023136"/>
    </source>
</evidence>
<comment type="subcellular location">
    <subcellularLocation>
        <location evidence="1">Membrane</location>
        <topology evidence="1">Multi-pass membrane protein</topology>
    </subcellularLocation>
</comment>
<evidence type="ECO:0000256" key="5">
    <source>
        <dbReference type="ARBA" id="ARBA00022989"/>
    </source>
</evidence>
<dbReference type="GO" id="GO:0140359">
    <property type="term" value="F:ABC-type transporter activity"/>
    <property type="evidence" value="ECO:0007669"/>
    <property type="project" value="InterPro"/>
</dbReference>
<evidence type="ECO:0000256" key="7">
    <source>
        <dbReference type="SAM" id="MobiDB-lite"/>
    </source>
</evidence>
<dbReference type="InterPro" id="IPR027417">
    <property type="entry name" value="P-loop_NTPase"/>
</dbReference>
<proteinExistence type="predicted"/>
<dbReference type="GO" id="GO:0005319">
    <property type="term" value="F:lipid transporter activity"/>
    <property type="evidence" value="ECO:0007669"/>
    <property type="project" value="TreeGrafter"/>
</dbReference>
<dbReference type="Pfam" id="PF00005">
    <property type="entry name" value="ABC_tran"/>
    <property type="match status" value="2"/>
</dbReference>